<sequence length="81" mass="8590">MYMAEGDQALAANFPVVPETGEEGRVRWGAREINRTRDFIAQVKALIPTGKAGFRTAGGISSGTADPTGGNDGDIYFKIIS</sequence>
<evidence type="ECO:0000313" key="1">
    <source>
        <dbReference type="EMBL" id="AOZ64980.1"/>
    </source>
</evidence>
<keyword evidence="2" id="KW-1185">Reference proteome</keyword>
<dbReference type="GeneID" id="40072286"/>
<evidence type="ECO:0000313" key="2">
    <source>
        <dbReference type="Proteomes" id="UP000221790"/>
    </source>
</evidence>
<dbReference type="RefSeq" id="YP_009596687.1">
    <property type="nucleotide sequence ID" value="NC_041889.1"/>
</dbReference>
<gene>
    <name evidence="1" type="primary">26</name>
    <name evidence="1" type="ORF">SEA_RIMA_26</name>
</gene>
<dbReference type="Proteomes" id="UP000221790">
    <property type="component" value="Segment"/>
</dbReference>
<dbReference type="KEGG" id="vg:40072286"/>
<reference evidence="1" key="1">
    <citation type="submission" date="2018-02" db="EMBL/GenBank/DDBJ databases">
        <authorList>
            <person name="Bhuiyan S."/>
            <person name="Garcia C."/>
            <person name="Cox E.C."/>
            <person name="Ali D.J."/>
            <person name="Quadri S.Y."/>
            <person name="Layton S.R."/>
            <person name="Benjamin R.C."/>
            <person name="Hughes L.E."/>
            <person name="Garlena R.A."/>
            <person name="Russell D.A."/>
            <person name="Pope W.H."/>
            <person name="Jacobs-Sera D."/>
            <person name="Hendrix R.W."/>
            <person name="Hatfull G.F."/>
        </authorList>
    </citation>
    <scope>NUCLEOTIDE SEQUENCE</scope>
</reference>
<name>A0A1I9SDQ3_9CAUD</name>
<accession>A0A1I9SDQ3</accession>
<protein>
    <submittedName>
        <fullName evidence="1">Uncharacterized protein</fullName>
    </submittedName>
</protein>
<proteinExistence type="predicted"/>
<dbReference type="EMBL" id="KX670790">
    <property type="protein sequence ID" value="AOZ64980.1"/>
    <property type="molecule type" value="Genomic_DNA"/>
</dbReference>
<dbReference type="OrthoDB" id="21902at10239"/>
<organism evidence="1 2">
    <name type="scientific">Streptomyces phage Rima</name>
    <dbReference type="NCBI Taxonomy" id="1897525"/>
    <lineage>
        <taxon>Viruses</taxon>
        <taxon>Duplodnaviria</taxon>
        <taxon>Heunggongvirae</taxon>
        <taxon>Uroviricota</taxon>
        <taxon>Caudoviricetes</taxon>
        <taxon>Rimavirus</taxon>
        <taxon>Rimavirus rima</taxon>
    </lineage>
</organism>